<evidence type="ECO:0000256" key="20">
    <source>
        <dbReference type="ARBA" id="ARBA00023125"/>
    </source>
</evidence>
<keyword evidence="17" id="KW-0805">Transcription regulation</keyword>
<evidence type="ECO:0000256" key="22">
    <source>
        <dbReference type="ARBA" id="ARBA00023219"/>
    </source>
</evidence>
<dbReference type="InterPro" id="IPR003593">
    <property type="entry name" value="AAA+_ATPase"/>
</dbReference>
<comment type="cofactor">
    <cofactor evidence="1">
        <name>Mg(2+)</name>
        <dbReference type="ChEBI" id="CHEBI:18420"/>
    </cofactor>
</comment>
<dbReference type="GO" id="GO:0003677">
    <property type="term" value="F:DNA binding"/>
    <property type="evidence" value="ECO:0007669"/>
    <property type="project" value="UniProtKB-UniRule"/>
</dbReference>
<evidence type="ECO:0000256" key="18">
    <source>
        <dbReference type="ARBA" id="ARBA00023109"/>
    </source>
</evidence>
<keyword evidence="12 25" id="KW-0255">Endonuclease</keyword>
<proteinExistence type="inferred from homology"/>
<dbReference type="GO" id="GO:0004519">
    <property type="term" value="F:endonuclease activity"/>
    <property type="evidence" value="ECO:0007669"/>
    <property type="project" value="UniProtKB-UniRule"/>
</dbReference>
<evidence type="ECO:0000256" key="2">
    <source>
        <dbReference type="ARBA" id="ARBA00004147"/>
    </source>
</evidence>
<evidence type="ECO:0000256" key="17">
    <source>
        <dbReference type="ARBA" id="ARBA00023015"/>
    </source>
</evidence>
<keyword evidence="9 25" id="KW-0540">Nuclease</keyword>
<keyword evidence="8 25" id="KW-0235">DNA replication</keyword>
<keyword evidence="15" id="KW-0067">ATP-binding</keyword>
<reference evidence="29 30" key="1">
    <citation type="journal article" date="2016" name="Virus Genes">
        <title>Bufavirus Protoparvovirus in feces of wild rats in China.</title>
        <authorList>
            <person name="Yang S."/>
            <person name="Liu D."/>
            <person name="Wang Y."/>
            <person name="Qu F."/>
            <person name="He Y."/>
            <person name="Sun Z."/>
            <person name="Shen Q."/>
            <person name="Li W."/>
            <person name="Fu X."/>
            <person name="Deng X."/>
            <person name="Zhang W."/>
            <person name="Delwart E."/>
        </authorList>
    </citation>
    <scope>NUCLEOTIDE SEQUENCE [LARGE SCALE GENOMIC DNA]</scope>
    <source>
        <strain evidence="29">791102</strain>
    </source>
</reference>
<name>A0A0S2XGE5_9VIRU</name>
<dbReference type="InterPro" id="IPR027417">
    <property type="entry name" value="P-loop_NTPase"/>
</dbReference>
<evidence type="ECO:0000256" key="21">
    <source>
        <dbReference type="ARBA" id="ARBA00023163"/>
    </source>
</evidence>
<comment type="similarity">
    <text evidence="3">Belongs to the parvoviruses initiator protein NS1 family.</text>
</comment>
<keyword evidence="10" id="KW-0479">Metal-binding</keyword>
<dbReference type="Proteomes" id="UP000202073">
    <property type="component" value="Segment"/>
</dbReference>
<feature type="short sequence motif" description="RCR-3" evidence="25">
    <location>
        <begin position="218"/>
        <end position="222"/>
    </location>
</feature>
<evidence type="ECO:0000256" key="19">
    <source>
        <dbReference type="ARBA" id="ARBA00023124"/>
    </source>
</evidence>
<dbReference type="EC" id="3.6.4.12" evidence="4"/>
<keyword evidence="14" id="KW-0347">Helicase</keyword>
<dbReference type="InterPro" id="IPR001257">
    <property type="entry name" value="Parvovirus_NS1_helicase"/>
</dbReference>
<evidence type="ECO:0000256" key="14">
    <source>
        <dbReference type="ARBA" id="ARBA00022806"/>
    </source>
</evidence>
<evidence type="ECO:0000259" key="28">
    <source>
        <dbReference type="PROSITE" id="PS52022"/>
    </source>
</evidence>
<feature type="domain" description="PV NS1-Nuc" evidence="28">
    <location>
        <begin position="18"/>
        <end position="267"/>
    </location>
</feature>
<dbReference type="RefSeq" id="YP_009186840.1">
    <property type="nucleotide sequence ID" value="NC_028650.1"/>
</dbReference>
<dbReference type="OrthoDB" id="2007at10239"/>
<dbReference type="GO" id="GO:0046872">
    <property type="term" value="F:metal ion binding"/>
    <property type="evidence" value="ECO:0007669"/>
    <property type="project" value="UniProtKB-KW"/>
</dbReference>
<evidence type="ECO:0000313" key="30">
    <source>
        <dbReference type="Proteomes" id="UP000202073"/>
    </source>
</evidence>
<evidence type="ECO:0000313" key="29">
    <source>
        <dbReference type="EMBL" id="ALQ10607.1"/>
    </source>
</evidence>
<keyword evidence="20 25" id="KW-0238">DNA-binding</keyword>
<dbReference type="GO" id="GO:0003678">
    <property type="term" value="F:DNA helicase activity"/>
    <property type="evidence" value="ECO:0007669"/>
    <property type="project" value="UniProtKB-EC"/>
</dbReference>
<protein>
    <recommendedName>
        <fullName evidence="5">Initiator protein NS1</fullName>
        <ecNumber evidence="4">3.6.4.12</ecNumber>
    </recommendedName>
    <alternativeName>
        <fullName evidence="23">Non-structural protein NS1</fullName>
    </alternativeName>
</protein>
<evidence type="ECO:0000256" key="5">
    <source>
        <dbReference type="ARBA" id="ARBA00020731"/>
    </source>
</evidence>
<dbReference type="Gene3D" id="3.40.1310.20">
    <property type="match status" value="1"/>
</dbReference>
<dbReference type="SMART" id="SM00382">
    <property type="entry name" value="AAA"/>
    <property type="match status" value="1"/>
</dbReference>
<evidence type="ECO:0000256" key="1">
    <source>
        <dbReference type="ARBA" id="ARBA00001946"/>
    </source>
</evidence>
<evidence type="ECO:0000256" key="24">
    <source>
        <dbReference type="ARBA" id="ARBA00047995"/>
    </source>
</evidence>
<evidence type="ECO:0000256" key="25">
    <source>
        <dbReference type="PROSITE-ProRule" id="PRU01366"/>
    </source>
</evidence>
<keyword evidence="16" id="KW-0460">Magnesium</keyword>
<accession>A0A0S2XGE5</accession>
<feature type="short sequence motif" description="RCR-2" evidence="25">
    <location>
        <begin position="131"/>
        <end position="133"/>
    </location>
</feature>
<keyword evidence="13 25" id="KW-0378">Hydrolase</keyword>
<dbReference type="GeneID" id="26426300"/>
<evidence type="ECO:0000256" key="6">
    <source>
        <dbReference type="ARBA" id="ARBA00022562"/>
    </source>
</evidence>
<evidence type="ECO:0000259" key="27">
    <source>
        <dbReference type="PROSITE" id="PS51206"/>
    </source>
</evidence>
<dbReference type="SUPFAM" id="SSF52540">
    <property type="entry name" value="P-loop containing nucleoside triphosphate hydrolases"/>
    <property type="match status" value="1"/>
</dbReference>
<dbReference type="GO" id="GO:0005524">
    <property type="term" value="F:ATP binding"/>
    <property type="evidence" value="ECO:0007669"/>
    <property type="project" value="UniProtKB-KW"/>
</dbReference>
<evidence type="ECO:0000256" key="3">
    <source>
        <dbReference type="ARBA" id="ARBA00009826"/>
    </source>
</evidence>
<evidence type="ECO:0000256" key="26">
    <source>
        <dbReference type="SAM" id="MobiDB-lite"/>
    </source>
</evidence>
<evidence type="ECO:0000256" key="4">
    <source>
        <dbReference type="ARBA" id="ARBA00012551"/>
    </source>
</evidence>
<dbReference type="GO" id="GO:0039693">
    <property type="term" value="P:viral DNA genome replication"/>
    <property type="evidence" value="ECO:0007669"/>
    <property type="project" value="UniProtKB-KW"/>
</dbReference>
<dbReference type="InterPro" id="IPR049901">
    <property type="entry name" value="PV_NS1-NUC"/>
</dbReference>
<comment type="catalytic activity">
    <reaction evidence="24">
        <text>ATP + H2O = ADP + phosphate + H(+)</text>
        <dbReference type="Rhea" id="RHEA:13065"/>
        <dbReference type="ChEBI" id="CHEBI:15377"/>
        <dbReference type="ChEBI" id="CHEBI:15378"/>
        <dbReference type="ChEBI" id="CHEBI:30616"/>
        <dbReference type="ChEBI" id="CHEBI:43474"/>
        <dbReference type="ChEBI" id="CHEBI:456216"/>
        <dbReference type="EC" id="3.6.4.12"/>
    </reaction>
</comment>
<keyword evidence="21" id="KW-0804">Transcription</keyword>
<keyword evidence="6 25" id="KW-1048">Host nucleus</keyword>
<sequence length="644" mass="74132">MALPEKVRNATAWLEQQKDKTALSFVFKIHDTFFLPSPGAQPIQVTWRHYKKPSKQQDTSDVYHLDREALQRRDPETDTEFDVSTEPWLHALVLTSLVKKTLFDYFKQKALNPEDVSWFMQSEIGKDTGLHIHLILHSEKINTSSGKWICKFFLDKWSLYLCASVDLPREHTTPFFSQTKFRHTVEGDEWVQVLQYTHQTTRKAYVKPVNLASIIYNYFLTKPIIKKASDFGYLYSSDGAFLFDDMDMKTRQTIAKIMQDRDQGKENTEIETVKPQDKKKKRVETAKEITIKETITTLTAKKLHTQEKWMLHEPDSYIQQIANPGGETIIKATLDIVTLKMSVEETAYTLIIQQEPDAKIKMKKTKSWNILKNNNMNPKKVFHAIMCCLNKQMGKRNTILLCGPASTGKSLLAQKIAQLVGNVGCYNASNVNFPFNDCSNKNLIWIEEAGNFGTQVNQFKAIMSGQSIRLDQKGKGSKTIEPTPVIMTTNEDITKVVVGSELRPEHKQPIMDRCIQIRLTTRLPGDFGLLNNGEIPSIFRRLERKGYKPTLASYCQKWGNPPSWSENWNTEEKNLENDSDEENKTPAETKKPLVEVLDPQREDAEIRNLLTGLEEQWFQEEQQLMDMDLSQDLMGDVNAYTQRL</sequence>
<evidence type="ECO:0000256" key="11">
    <source>
        <dbReference type="ARBA" id="ARBA00022741"/>
    </source>
</evidence>
<evidence type="ECO:0000256" key="9">
    <source>
        <dbReference type="ARBA" id="ARBA00022722"/>
    </source>
</evidence>
<dbReference type="KEGG" id="vg:26426300"/>
<dbReference type="GO" id="GO:0016787">
    <property type="term" value="F:hydrolase activity"/>
    <property type="evidence" value="ECO:0007669"/>
    <property type="project" value="UniProtKB-KW"/>
</dbReference>
<dbReference type="PROSITE" id="PS52022">
    <property type="entry name" value="PV_NS1_NUC"/>
    <property type="match status" value="1"/>
</dbReference>
<evidence type="ECO:0000256" key="16">
    <source>
        <dbReference type="ARBA" id="ARBA00022842"/>
    </source>
</evidence>
<keyword evidence="30" id="KW-1185">Reference proteome</keyword>
<evidence type="ECO:0000256" key="23">
    <source>
        <dbReference type="ARBA" id="ARBA00032999"/>
    </source>
</evidence>
<evidence type="ECO:0000256" key="13">
    <source>
        <dbReference type="ARBA" id="ARBA00022801"/>
    </source>
</evidence>
<dbReference type="Pfam" id="PF12433">
    <property type="entry name" value="PV_NSP1"/>
    <property type="match status" value="1"/>
</dbReference>
<feature type="compositionally biased region" description="Basic and acidic residues" evidence="26">
    <location>
        <begin position="570"/>
        <end position="592"/>
    </location>
</feature>
<evidence type="ECO:0000256" key="8">
    <source>
        <dbReference type="ARBA" id="ARBA00022705"/>
    </source>
</evidence>
<evidence type="ECO:0000256" key="15">
    <source>
        <dbReference type="ARBA" id="ARBA00022840"/>
    </source>
</evidence>
<keyword evidence="7" id="KW-1188">Viral release from host cell</keyword>
<feature type="domain" description="SF3 helicase" evidence="27">
    <location>
        <begin position="377"/>
        <end position="532"/>
    </location>
</feature>
<dbReference type="EMBL" id="KT716186">
    <property type="protein sequence ID" value="ALQ10607.1"/>
    <property type="molecule type" value="Genomic_DNA"/>
</dbReference>
<evidence type="ECO:0000256" key="12">
    <source>
        <dbReference type="ARBA" id="ARBA00022759"/>
    </source>
</evidence>
<keyword evidence="19 25" id="KW-0190">Covalent protein-DNA linkage</keyword>
<organism evidence="29 30">
    <name type="scientific">Rat bufavirus SY-2015</name>
    <dbReference type="NCBI Taxonomy" id="1763507"/>
    <lineage>
        <taxon>Viruses</taxon>
        <taxon>Monodnaviria</taxon>
        <taxon>Shotokuvirae</taxon>
        <taxon>Cossaviricota</taxon>
        <taxon>Quintoviricetes</taxon>
        <taxon>Piccovirales</taxon>
        <taxon>Parvoviridae</taxon>
        <taxon>Parvovirinae</taxon>
        <taxon>Protoparvovirus</taxon>
        <taxon>Protoparvovirus rodent3</taxon>
    </lineage>
</organism>
<evidence type="ECO:0000256" key="10">
    <source>
        <dbReference type="ARBA" id="ARBA00022723"/>
    </source>
</evidence>
<evidence type="ECO:0000256" key="7">
    <source>
        <dbReference type="ARBA" id="ARBA00022612"/>
    </source>
</evidence>
<dbReference type="GO" id="GO:0006260">
    <property type="term" value="P:DNA replication"/>
    <property type="evidence" value="ECO:0007669"/>
    <property type="project" value="UniProtKB-UniRule"/>
</dbReference>
<dbReference type="PROSITE" id="PS51206">
    <property type="entry name" value="SF3_HELICASE_1"/>
    <property type="match status" value="1"/>
</dbReference>
<feature type="active site" description="For nuclease activity" evidence="25">
    <location>
        <position position="218"/>
    </location>
</feature>
<dbReference type="GO" id="GO:0042025">
    <property type="term" value="C:host cell nucleus"/>
    <property type="evidence" value="ECO:0007669"/>
    <property type="project" value="UniProtKB-SubCell"/>
</dbReference>
<keyword evidence="18" id="KW-1194">Viral DNA replication</keyword>
<dbReference type="Gene3D" id="3.40.50.300">
    <property type="entry name" value="P-loop containing nucleotide triphosphate hydrolases"/>
    <property type="match status" value="1"/>
</dbReference>
<keyword evidence="11 25" id="KW-0547">Nucleotide-binding</keyword>
<comment type="subcellular location">
    <subcellularLocation>
        <location evidence="2 25">Host nucleus</location>
    </subcellularLocation>
</comment>
<keyword evidence="22" id="KW-0231">Viral genome packaging</keyword>
<feature type="region of interest" description="Disordered" evidence="26">
    <location>
        <begin position="562"/>
        <end position="592"/>
    </location>
</feature>
<dbReference type="InterPro" id="IPR014015">
    <property type="entry name" value="Helicase_SF3_DNA-vir"/>
</dbReference>
<dbReference type="Pfam" id="PF01057">
    <property type="entry name" value="Parvo_NS1"/>
    <property type="match status" value="1"/>
</dbReference>
<dbReference type="InterPro" id="IPR021076">
    <property type="entry name" value="Parvovirus_NS1_N"/>
</dbReference>